<dbReference type="Proteomes" id="UP000008549">
    <property type="component" value="Unassembled WGS sequence"/>
</dbReference>
<dbReference type="KEGG" id="cbr:CBG_15045"/>
<evidence type="ECO:0000313" key="3">
    <source>
        <dbReference type="WormBase" id="CBG15045"/>
    </source>
</evidence>
<dbReference type="WormBase" id="CBG15045">
    <property type="protein sequence ID" value="CBP47605"/>
    <property type="gene ID" value="WBGene00035393"/>
</dbReference>
<dbReference type="InParanoid" id="A8XL98"/>
<dbReference type="GeneID" id="8574846"/>
<gene>
    <name evidence="1 3" type="ORF">CBG15045</name>
    <name evidence="1" type="ORF">CBG_15045</name>
</gene>
<sequence length="111" mass="12843">MSNFGGFFDNYLQSASLCCAQTGLTPPYSGGLTDEDFFAPIGSTYMKGLDTRKTKRCSYCVIYSKIPINIEFQHYARHRFFIYSHGFPRKNYRQDAMFIEVMPDRASAMFR</sequence>
<protein>
    <submittedName>
        <fullName evidence="1">Protein CBG15045</fullName>
    </submittedName>
</protein>
<dbReference type="AlphaFoldDB" id="A8XL98"/>
<accession>A8XL98</accession>
<proteinExistence type="predicted"/>
<name>A8XL98_CAEBR</name>
<dbReference type="RefSeq" id="XP_002632849.2">
    <property type="nucleotide sequence ID" value="XM_002632803.2"/>
</dbReference>
<keyword evidence="2" id="KW-1185">Reference proteome</keyword>
<dbReference type="CTD" id="8574846"/>
<reference evidence="1 2" key="1">
    <citation type="journal article" date="2003" name="PLoS Biol.">
        <title>The genome sequence of Caenorhabditis briggsae: a platform for comparative genomics.</title>
        <authorList>
            <person name="Stein L.D."/>
            <person name="Bao Z."/>
            <person name="Blasiar D."/>
            <person name="Blumenthal T."/>
            <person name="Brent M.R."/>
            <person name="Chen N."/>
            <person name="Chinwalla A."/>
            <person name="Clarke L."/>
            <person name="Clee C."/>
            <person name="Coghlan A."/>
            <person name="Coulson A."/>
            <person name="D'Eustachio P."/>
            <person name="Fitch D.H."/>
            <person name="Fulton L.A."/>
            <person name="Fulton R.E."/>
            <person name="Griffiths-Jones S."/>
            <person name="Harris T.W."/>
            <person name="Hillier L.W."/>
            <person name="Kamath R."/>
            <person name="Kuwabara P.E."/>
            <person name="Mardis E.R."/>
            <person name="Marra M.A."/>
            <person name="Miner T.L."/>
            <person name="Minx P."/>
            <person name="Mullikin J.C."/>
            <person name="Plumb R.W."/>
            <person name="Rogers J."/>
            <person name="Schein J.E."/>
            <person name="Sohrmann M."/>
            <person name="Spieth J."/>
            <person name="Stajich J.E."/>
            <person name="Wei C."/>
            <person name="Willey D."/>
            <person name="Wilson R.K."/>
            <person name="Durbin R."/>
            <person name="Waterston R.H."/>
        </authorList>
    </citation>
    <scope>NUCLEOTIDE SEQUENCE [LARGE SCALE GENOMIC DNA]</scope>
    <source>
        <strain evidence="1 2">AF16</strain>
    </source>
</reference>
<organism evidence="1 2">
    <name type="scientific">Caenorhabditis briggsae</name>
    <dbReference type="NCBI Taxonomy" id="6238"/>
    <lineage>
        <taxon>Eukaryota</taxon>
        <taxon>Metazoa</taxon>
        <taxon>Ecdysozoa</taxon>
        <taxon>Nematoda</taxon>
        <taxon>Chromadorea</taxon>
        <taxon>Rhabditida</taxon>
        <taxon>Rhabditina</taxon>
        <taxon>Rhabditomorpha</taxon>
        <taxon>Rhabditoidea</taxon>
        <taxon>Rhabditidae</taxon>
        <taxon>Peloderinae</taxon>
        <taxon>Caenorhabditis</taxon>
    </lineage>
</organism>
<evidence type="ECO:0000313" key="1">
    <source>
        <dbReference type="EMBL" id="CAP33423.2"/>
    </source>
</evidence>
<evidence type="ECO:0000313" key="2">
    <source>
        <dbReference type="Proteomes" id="UP000008549"/>
    </source>
</evidence>
<dbReference type="EMBL" id="HE600932">
    <property type="protein sequence ID" value="CAP33423.2"/>
    <property type="molecule type" value="Genomic_DNA"/>
</dbReference>
<reference evidence="1 2" key="2">
    <citation type="journal article" date="2011" name="PLoS Genet.">
        <title>Caenorhabditis briggsae recombinant inbred line genotypes reveal inter-strain incompatibility and the evolution of recombination.</title>
        <authorList>
            <person name="Ross J.A."/>
            <person name="Koboldt D.C."/>
            <person name="Staisch J.E."/>
            <person name="Chamberlin H.M."/>
            <person name="Gupta B.P."/>
            <person name="Miller R.D."/>
            <person name="Baird S.E."/>
            <person name="Haag E.S."/>
        </authorList>
    </citation>
    <scope>NUCLEOTIDE SEQUENCE [LARGE SCALE GENOMIC DNA]</scope>
    <source>
        <strain evidence="1 2">AF16</strain>
    </source>
</reference>
<dbReference type="HOGENOM" id="CLU_2160630_0_0_1"/>